<dbReference type="PANTHER" id="PTHR43280">
    <property type="entry name" value="ARAC-FAMILY TRANSCRIPTIONAL REGULATOR"/>
    <property type="match status" value="1"/>
</dbReference>
<dbReference type="EMBL" id="JABMKX010000012">
    <property type="protein sequence ID" value="NQX48106.1"/>
    <property type="molecule type" value="Genomic_DNA"/>
</dbReference>
<dbReference type="InterPro" id="IPR001789">
    <property type="entry name" value="Sig_transdc_resp-reg_receiver"/>
</dbReference>
<protein>
    <submittedName>
        <fullName evidence="8">Response regulator</fullName>
    </submittedName>
</protein>
<evidence type="ECO:0000256" key="3">
    <source>
        <dbReference type="ARBA" id="ARBA00023163"/>
    </source>
</evidence>
<evidence type="ECO:0000256" key="1">
    <source>
        <dbReference type="ARBA" id="ARBA00023015"/>
    </source>
</evidence>
<dbReference type="PANTHER" id="PTHR43280:SF2">
    <property type="entry name" value="HTH-TYPE TRANSCRIPTIONAL REGULATOR EXSA"/>
    <property type="match status" value="1"/>
</dbReference>
<organism evidence="8 9">
    <name type="scientific">Paenibacillus tritici</name>
    <dbReference type="NCBI Taxonomy" id="1873425"/>
    <lineage>
        <taxon>Bacteria</taxon>
        <taxon>Bacillati</taxon>
        <taxon>Bacillota</taxon>
        <taxon>Bacilli</taxon>
        <taxon>Bacillales</taxon>
        <taxon>Paenibacillaceae</taxon>
        <taxon>Paenibacillus</taxon>
    </lineage>
</organism>
<gene>
    <name evidence="8" type="ORF">HQN87_22535</name>
</gene>
<feature type="region of interest" description="Disordered" evidence="5">
    <location>
        <begin position="517"/>
        <end position="541"/>
    </location>
</feature>
<evidence type="ECO:0000256" key="2">
    <source>
        <dbReference type="ARBA" id="ARBA00023125"/>
    </source>
</evidence>
<dbReference type="InterPro" id="IPR018062">
    <property type="entry name" value="HTH_AraC-typ_CS"/>
</dbReference>
<evidence type="ECO:0000259" key="7">
    <source>
        <dbReference type="PROSITE" id="PS50110"/>
    </source>
</evidence>
<dbReference type="InterPro" id="IPR018060">
    <property type="entry name" value="HTH_AraC"/>
</dbReference>
<dbReference type="InterPro" id="IPR011006">
    <property type="entry name" value="CheY-like_superfamily"/>
</dbReference>
<reference evidence="8 9" key="1">
    <citation type="submission" date="2020-05" db="EMBL/GenBank/DDBJ databases">
        <title>Paenibacillus glebae, sp. nov., Paenibacillus humi sp. nov., Paenibacillus pedi sp. nov., Paenibacillus terrestris sp. nov. and Paenibacillus terricola sp. nov., isolated from a forest top soil sample.</title>
        <authorList>
            <person name="Qi S."/>
            <person name="Carlier A."/>
            <person name="Cnockaert M."/>
            <person name="Vandamme P."/>
        </authorList>
    </citation>
    <scope>NUCLEOTIDE SEQUENCE [LARGE SCALE GENOMIC DNA]</scope>
    <source>
        <strain evidence="8 9">LMG 29502</strain>
    </source>
</reference>
<dbReference type="InterPro" id="IPR020449">
    <property type="entry name" value="Tscrpt_reg_AraC-type_HTH"/>
</dbReference>
<dbReference type="Pfam" id="PF00072">
    <property type="entry name" value="Response_reg"/>
    <property type="match status" value="1"/>
</dbReference>
<dbReference type="PRINTS" id="PR00032">
    <property type="entry name" value="HTHARAC"/>
</dbReference>
<dbReference type="PROSITE" id="PS50110">
    <property type="entry name" value="RESPONSE_REGULATORY"/>
    <property type="match status" value="1"/>
</dbReference>
<dbReference type="Gene3D" id="1.10.10.60">
    <property type="entry name" value="Homeodomain-like"/>
    <property type="match status" value="2"/>
</dbReference>
<keyword evidence="3" id="KW-0804">Transcription</keyword>
<dbReference type="PROSITE" id="PS01124">
    <property type="entry name" value="HTH_ARAC_FAMILY_2"/>
    <property type="match status" value="1"/>
</dbReference>
<feature type="domain" description="HTH araC/xylS-type" evidence="6">
    <location>
        <begin position="427"/>
        <end position="525"/>
    </location>
</feature>
<dbReference type="Pfam" id="PF12833">
    <property type="entry name" value="HTH_18"/>
    <property type="match status" value="1"/>
</dbReference>
<comment type="caution">
    <text evidence="8">The sequence shown here is derived from an EMBL/GenBank/DDBJ whole genome shotgun (WGS) entry which is preliminary data.</text>
</comment>
<sequence length="541" mass="61589">MMTLMLIDDDVPMLEYVEYLLGSLGLDLQLVASAYSSEDALEQFHDVLPDLVIIDIGLPGMDGLELAAAFRITKPEVRLIFLTCYEDFHYSKRAIQLEADDYLIKDELSPEQLKGSLGKAMSRFKSREELLERYSFRQAIERNKEVLKQSFLKQLLSGAADQESTLEFGERLGISWKLPYLRHGFLHMDAASVTERYRYKDIPLIHFAVNNIALELSAGEPSITPIMSREADLYLVWNVADPGVAENTLTAFMQAVMDKVEQYLKITLRGFYSGASVPLRNFDSLYKTLMDSREYNFYKAVTPIAALDEQADFGQTAEWRGEKERGMLSLALEEGQAAWIDLAVNQWTQQAAAERLLPRLVKEACGNFVRQLAFEAGGLAEEEFFTQLEQTVHIREAAGLTKRELRNLWRQHTLAPAAAEAKDIRLQAVDQFLEEHVDQMVTSTDMAEHLHLNASYFSRYFKKLSGVNFTDYVNQYKMNMAITMLARPHETVENVAYTLGFSDRAYFSKVFKKYSGRNPSEFKAVPPEEDGREPSTDDAKP</sequence>
<evidence type="ECO:0000313" key="9">
    <source>
        <dbReference type="Proteomes" id="UP000711047"/>
    </source>
</evidence>
<dbReference type="InterPro" id="IPR009057">
    <property type="entry name" value="Homeodomain-like_sf"/>
</dbReference>
<evidence type="ECO:0000259" key="6">
    <source>
        <dbReference type="PROSITE" id="PS01124"/>
    </source>
</evidence>
<dbReference type="Proteomes" id="UP000711047">
    <property type="component" value="Unassembled WGS sequence"/>
</dbReference>
<dbReference type="SUPFAM" id="SSF52172">
    <property type="entry name" value="CheY-like"/>
    <property type="match status" value="1"/>
</dbReference>
<accession>A0ABX2DWB5</accession>
<keyword evidence="9" id="KW-1185">Reference proteome</keyword>
<dbReference type="CDD" id="cd17536">
    <property type="entry name" value="REC_YesN-like"/>
    <property type="match status" value="1"/>
</dbReference>
<evidence type="ECO:0000256" key="5">
    <source>
        <dbReference type="SAM" id="MobiDB-lite"/>
    </source>
</evidence>
<dbReference type="PROSITE" id="PS00041">
    <property type="entry name" value="HTH_ARAC_FAMILY_1"/>
    <property type="match status" value="1"/>
</dbReference>
<keyword evidence="2" id="KW-0238">DNA-binding</keyword>
<keyword evidence="1" id="KW-0805">Transcription regulation</keyword>
<dbReference type="Gene3D" id="3.40.50.2300">
    <property type="match status" value="1"/>
</dbReference>
<evidence type="ECO:0000256" key="4">
    <source>
        <dbReference type="PROSITE-ProRule" id="PRU00169"/>
    </source>
</evidence>
<feature type="domain" description="Response regulatory" evidence="7">
    <location>
        <begin position="3"/>
        <end position="120"/>
    </location>
</feature>
<evidence type="ECO:0000313" key="8">
    <source>
        <dbReference type="EMBL" id="NQX48106.1"/>
    </source>
</evidence>
<name>A0ABX2DWB5_9BACL</name>
<feature type="modified residue" description="4-aspartylphosphate" evidence="4">
    <location>
        <position position="55"/>
    </location>
</feature>
<dbReference type="SUPFAM" id="SSF46689">
    <property type="entry name" value="Homeodomain-like"/>
    <property type="match status" value="2"/>
</dbReference>
<feature type="compositionally biased region" description="Basic and acidic residues" evidence="5">
    <location>
        <begin position="532"/>
        <end position="541"/>
    </location>
</feature>
<keyword evidence="4" id="KW-0597">Phosphoprotein</keyword>
<dbReference type="SMART" id="SM00342">
    <property type="entry name" value="HTH_ARAC"/>
    <property type="match status" value="1"/>
</dbReference>
<dbReference type="SMART" id="SM00448">
    <property type="entry name" value="REC"/>
    <property type="match status" value="1"/>
</dbReference>
<proteinExistence type="predicted"/>